<keyword evidence="2" id="KW-0479">Metal-binding</keyword>
<comment type="cofactor">
    <cofactor evidence="1">
        <name>Mg(2+)</name>
        <dbReference type="ChEBI" id="CHEBI:18420"/>
    </cofactor>
</comment>
<dbReference type="OrthoDB" id="9774177at2"/>
<evidence type="ECO:0000256" key="4">
    <source>
        <dbReference type="ARBA" id="ARBA00022842"/>
    </source>
</evidence>
<dbReference type="GO" id="GO:0046872">
    <property type="term" value="F:metal ion binding"/>
    <property type="evidence" value="ECO:0007669"/>
    <property type="project" value="UniProtKB-KW"/>
</dbReference>
<dbReference type="GO" id="GO:0005975">
    <property type="term" value="P:carbohydrate metabolic process"/>
    <property type="evidence" value="ECO:0007669"/>
    <property type="project" value="InterPro"/>
</dbReference>
<dbReference type="EMBL" id="SKBM01000020">
    <property type="protein sequence ID" value="TCZ57196.1"/>
    <property type="molecule type" value="Genomic_DNA"/>
</dbReference>
<sequence>MPRPVVLCADDYALTEGVSRGILDLAQRGRISATGVMANMPGWPRLAAPLRGLGRGTVGIGLHMNLTTGAPLGRMPGLAPAGRLPGLRHLLRRVLPASGAARAAMEAELAAEIARQLDTFEQAHGAAPDFVDGHQHVHALPVVRRALLRVLADRYPAGGARPWLRDPSEGIGAILARGVSADKALVVAALSTGFRRAARAAGFDLNRGFSGFSPLNATTSAARVLERALLRPGPRHLVMCHPGHADEALRALDPAVESRPAELAYLASTAFADLLASRRVILVPRP</sequence>
<dbReference type="Gene3D" id="3.20.20.370">
    <property type="entry name" value="Glycoside hydrolase/deacetylase"/>
    <property type="match status" value="1"/>
</dbReference>
<keyword evidence="5" id="KW-0119">Carbohydrate metabolism</keyword>
<dbReference type="PANTHER" id="PTHR31609:SF1">
    <property type="entry name" value="CARBOHYDRATE DEACETYLASE"/>
    <property type="match status" value="1"/>
</dbReference>
<keyword evidence="4" id="KW-0460">Magnesium</keyword>
<protein>
    <submittedName>
        <fullName evidence="6">ChbG/HpnK family deacetylase</fullName>
    </submittedName>
</protein>
<dbReference type="Proteomes" id="UP000295023">
    <property type="component" value="Unassembled WGS sequence"/>
</dbReference>
<keyword evidence="3" id="KW-0378">Hydrolase</keyword>
<evidence type="ECO:0000256" key="3">
    <source>
        <dbReference type="ARBA" id="ARBA00022801"/>
    </source>
</evidence>
<dbReference type="Pfam" id="PF04794">
    <property type="entry name" value="YdjC"/>
    <property type="match status" value="1"/>
</dbReference>
<dbReference type="InterPro" id="IPR011330">
    <property type="entry name" value="Glyco_hydro/deAcase_b/a-brl"/>
</dbReference>
<gene>
    <name evidence="6" type="ORF">EXY23_18845</name>
</gene>
<organism evidence="6 7">
    <name type="scientific">Roseicella aquatilis</name>
    <dbReference type="NCBI Taxonomy" id="2527868"/>
    <lineage>
        <taxon>Bacteria</taxon>
        <taxon>Pseudomonadati</taxon>
        <taxon>Pseudomonadota</taxon>
        <taxon>Alphaproteobacteria</taxon>
        <taxon>Acetobacterales</taxon>
        <taxon>Roseomonadaceae</taxon>
        <taxon>Roseicella</taxon>
    </lineage>
</organism>
<dbReference type="PANTHER" id="PTHR31609">
    <property type="entry name" value="YDJC DEACETYLASE FAMILY MEMBER"/>
    <property type="match status" value="1"/>
</dbReference>
<evidence type="ECO:0000256" key="2">
    <source>
        <dbReference type="ARBA" id="ARBA00022723"/>
    </source>
</evidence>
<dbReference type="AlphaFoldDB" id="A0A4R4D9P3"/>
<evidence type="ECO:0000256" key="5">
    <source>
        <dbReference type="ARBA" id="ARBA00023277"/>
    </source>
</evidence>
<dbReference type="InterPro" id="IPR006879">
    <property type="entry name" value="YdjC-like"/>
</dbReference>
<accession>A0A4R4D9P3</accession>
<evidence type="ECO:0000313" key="6">
    <source>
        <dbReference type="EMBL" id="TCZ57196.1"/>
    </source>
</evidence>
<keyword evidence="7" id="KW-1185">Reference proteome</keyword>
<evidence type="ECO:0000313" key="7">
    <source>
        <dbReference type="Proteomes" id="UP000295023"/>
    </source>
</evidence>
<comment type="caution">
    <text evidence="6">The sequence shown here is derived from an EMBL/GenBank/DDBJ whole genome shotgun (WGS) entry which is preliminary data.</text>
</comment>
<evidence type="ECO:0000256" key="1">
    <source>
        <dbReference type="ARBA" id="ARBA00001946"/>
    </source>
</evidence>
<proteinExistence type="predicted"/>
<reference evidence="6 7" key="1">
    <citation type="submission" date="2019-03" db="EMBL/GenBank/DDBJ databases">
        <title>Paracraurococcus aquatilis NE82 genome sequence.</title>
        <authorList>
            <person name="Zhao Y."/>
            <person name="Du Z."/>
        </authorList>
    </citation>
    <scope>NUCLEOTIDE SEQUENCE [LARGE SCALE GENOMIC DNA]</scope>
    <source>
        <strain evidence="6 7">NE82</strain>
    </source>
</reference>
<name>A0A4R4D9P3_9PROT</name>
<dbReference type="SUPFAM" id="SSF88713">
    <property type="entry name" value="Glycoside hydrolase/deacetylase"/>
    <property type="match status" value="1"/>
</dbReference>
<dbReference type="GO" id="GO:0016787">
    <property type="term" value="F:hydrolase activity"/>
    <property type="evidence" value="ECO:0007669"/>
    <property type="project" value="UniProtKB-KW"/>
</dbReference>
<dbReference type="GO" id="GO:0019213">
    <property type="term" value="F:deacetylase activity"/>
    <property type="evidence" value="ECO:0007669"/>
    <property type="project" value="TreeGrafter"/>
</dbReference>
<dbReference type="CDD" id="cd10807">
    <property type="entry name" value="YdjC_like_3"/>
    <property type="match status" value="1"/>
</dbReference>